<evidence type="ECO:0000313" key="2">
    <source>
        <dbReference type="Proteomes" id="UP000424673"/>
    </source>
</evidence>
<evidence type="ECO:0000313" key="1">
    <source>
        <dbReference type="EMBL" id="QGM92555.1"/>
    </source>
</evidence>
<organism evidence="1 2">
    <name type="scientific">Methylocystis rosea</name>
    <dbReference type="NCBI Taxonomy" id="173366"/>
    <lineage>
        <taxon>Bacteria</taxon>
        <taxon>Pseudomonadati</taxon>
        <taxon>Pseudomonadota</taxon>
        <taxon>Alphaproteobacteria</taxon>
        <taxon>Hyphomicrobiales</taxon>
        <taxon>Methylocystaceae</taxon>
        <taxon>Methylocystis</taxon>
    </lineage>
</organism>
<accession>A0ABX6ECR8</accession>
<sequence>MSPQMPVQRAVELNSTTEVAFAFIQLLLPLLGERQRYHAQFKKVYAEFEDWDCLSYGFEGVRAQDILPLLVKTFSPRKFLAGGGIVDLFIERGFGFGFNIADDEDCKLLKFICQLNDALLDSGQITPTFMLAHFYCEEGEEIFPGPICRREHS</sequence>
<reference evidence="1 2" key="2">
    <citation type="journal article" date="2021" name="AMB Express">
        <title>Isolation and characterisation of Methylocystis spp. for poly-3-hydroxybutyrate production using waste methane feedstocks.</title>
        <authorList>
            <person name="Rumah B.L."/>
            <person name="Stead C.E."/>
            <person name="Claxton Stevens B.H."/>
            <person name="Minton N.P."/>
            <person name="Grosse-Honebrink A."/>
            <person name="Zhang Y."/>
        </authorList>
    </citation>
    <scope>NUCLEOTIDE SEQUENCE [LARGE SCALE GENOMIC DNA]</scope>
    <source>
        <strain evidence="1 2">BRCS1</strain>
    </source>
</reference>
<reference evidence="2" key="1">
    <citation type="submission" date="2019-09" db="EMBL/GenBank/DDBJ databases">
        <title>Isolation and complete genome sequencing of Methylocystis species.</title>
        <authorList>
            <person name="Rumah B.L."/>
            <person name="Stead C.E."/>
            <person name="Stevens B.C."/>
            <person name="Minton N.P."/>
            <person name="Grosse-Honebrink A."/>
            <person name="Zhang Y."/>
        </authorList>
    </citation>
    <scope>NUCLEOTIDE SEQUENCE [LARGE SCALE GENOMIC DNA]</scope>
    <source>
        <strain evidence="2">BRCS1</strain>
    </source>
</reference>
<gene>
    <name evidence="1" type="ORF">F7D13_00105</name>
</gene>
<proteinExistence type="predicted"/>
<dbReference type="RefSeq" id="WP_154450556.1">
    <property type="nucleotide sequence ID" value="NZ_CP044328.1"/>
</dbReference>
<name>A0ABX6ECR8_9HYPH</name>
<dbReference type="Proteomes" id="UP000424673">
    <property type="component" value="Chromosome"/>
</dbReference>
<dbReference type="EMBL" id="CP044328">
    <property type="protein sequence ID" value="QGM92555.1"/>
    <property type="molecule type" value="Genomic_DNA"/>
</dbReference>
<keyword evidence="2" id="KW-1185">Reference proteome</keyword>
<protein>
    <submittedName>
        <fullName evidence="1">Uncharacterized protein</fullName>
    </submittedName>
</protein>